<keyword evidence="1" id="KW-1133">Transmembrane helix</keyword>
<protein>
    <submittedName>
        <fullName evidence="2">Uncharacterized protein</fullName>
    </submittedName>
</protein>
<gene>
    <name evidence="2" type="ORF">GCM10011316_28700</name>
</gene>
<dbReference type="EMBL" id="BMFA01000008">
    <property type="protein sequence ID" value="GGB54874.1"/>
    <property type="molecule type" value="Genomic_DNA"/>
</dbReference>
<evidence type="ECO:0000256" key="1">
    <source>
        <dbReference type="SAM" id="Phobius"/>
    </source>
</evidence>
<evidence type="ECO:0000313" key="2">
    <source>
        <dbReference type="EMBL" id="GGB54874.1"/>
    </source>
</evidence>
<reference evidence="2" key="2">
    <citation type="submission" date="2020-09" db="EMBL/GenBank/DDBJ databases">
        <authorList>
            <person name="Sun Q."/>
            <person name="Zhou Y."/>
        </authorList>
    </citation>
    <scope>NUCLEOTIDE SEQUENCE</scope>
    <source>
        <strain evidence="2">CGMCC 1.12426</strain>
    </source>
</reference>
<dbReference type="RefSeq" id="WP_150497127.1">
    <property type="nucleotide sequence ID" value="NZ_BMFA01000008.1"/>
</dbReference>
<dbReference type="Proteomes" id="UP000605148">
    <property type="component" value="Unassembled WGS sequence"/>
</dbReference>
<comment type="caution">
    <text evidence="2">The sequence shown here is derived from an EMBL/GenBank/DDBJ whole genome shotgun (WGS) entry which is preliminary data.</text>
</comment>
<keyword evidence="3" id="KW-1185">Reference proteome</keyword>
<reference evidence="2" key="1">
    <citation type="journal article" date="2014" name="Int. J. Syst. Evol. Microbiol.">
        <title>Complete genome sequence of Corynebacterium casei LMG S-19264T (=DSM 44701T), isolated from a smear-ripened cheese.</title>
        <authorList>
            <consortium name="US DOE Joint Genome Institute (JGI-PGF)"/>
            <person name="Walter F."/>
            <person name="Albersmeier A."/>
            <person name="Kalinowski J."/>
            <person name="Ruckert C."/>
        </authorList>
    </citation>
    <scope>NUCLEOTIDE SEQUENCE</scope>
    <source>
        <strain evidence="2">CGMCC 1.12426</strain>
    </source>
</reference>
<name>A0A916TLY6_9HYPH</name>
<sequence length="68" mass="7100">MESFATVFTPFEWALIVMAGATTIGLVFFVRCSGRGPGYTVSGEGRFFGFTFGRDNDGDGGCSGDGGD</sequence>
<keyword evidence="1" id="KW-0812">Transmembrane</keyword>
<keyword evidence="1" id="KW-0472">Membrane</keyword>
<proteinExistence type="predicted"/>
<dbReference type="AlphaFoldDB" id="A0A916TLY6"/>
<organism evidence="2 3">
    <name type="scientific">Roseibium aquae</name>
    <dbReference type="NCBI Taxonomy" id="1323746"/>
    <lineage>
        <taxon>Bacteria</taxon>
        <taxon>Pseudomonadati</taxon>
        <taxon>Pseudomonadota</taxon>
        <taxon>Alphaproteobacteria</taxon>
        <taxon>Hyphomicrobiales</taxon>
        <taxon>Stappiaceae</taxon>
        <taxon>Roseibium</taxon>
    </lineage>
</organism>
<evidence type="ECO:0000313" key="3">
    <source>
        <dbReference type="Proteomes" id="UP000605148"/>
    </source>
</evidence>
<accession>A0A916TLY6</accession>
<feature type="transmembrane region" description="Helical" evidence="1">
    <location>
        <begin position="13"/>
        <end position="30"/>
    </location>
</feature>